<dbReference type="EMBL" id="JAVBVO010000005">
    <property type="protein sequence ID" value="MDZ5760428.1"/>
    <property type="molecule type" value="Genomic_DNA"/>
</dbReference>
<evidence type="ECO:0000313" key="3">
    <source>
        <dbReference type="Proteomes" id="UP001290462"/>
    </source>
</evidence>
<protein>
    <submittedName>
        <fullName evidence="2">GNAT family N-acetyltransferase</fullName>
        <ecNumber evidence="2">2.3.1.-</ecNumber>
    </submittedName>
</protein>
<dbReference type="InterPro" id="IPR016181">
    <property type="entry name" value="Acyl_CoA_acyltransferase"/>
</dbReference>
<feature type="domain" description="N-acetyltransferase" evidence="1">
    <location>
        <begin position="3"/>
        <end position="128"/>
    </location>
</feature>
<dbReference type="EC" id="2.3.1.-" evidence="2"/>
<dbReference type="GO" id="GO:0016747">
    <property type="term" value="F:acyltransferase activity, transferring groups other than amino-acyl groups"/>
    <property type="evidence" value="ECO:0007669"/>
    <property type="project" value="InterPro"/>
</dbReference>
<dbReference type="Proteomes" id="UP001290462">
    <property type="component" value="Unassembled WGS sequence"/>
</dbReference>
<keyword evidence="2" id="KW-0808">Transferase</keyword>
<proteinExistence type="predicted"/>
<dbReference type="Gene3D" id="3.40.630.30">
    <property type="match status" value="1"/>
</dbReference>
<sequence length="128" mass="15234">MLINYKNDYEKIMMGLLSFVPDLKEVSRLKAEINWYQAEENRRLYLWSNEETTDFIGMLGIEIEPEMVLLRHISINPSFRKEGISFRMLQELDEKLPERKIIGTLETAPIIAKWEHYKENSEKPNELT</sequence>
<dbReference type="SUPFAM" id="SSF55729">
    <property type="entry name" value="Acyl-CoA N-acyltransferases (Nat)"/>
    <property type="match status" value="1"/>
</dbReference>
<keyword evidence="2" id="KW-0012">Acyltransferase</keyword>
<dbReference type="PROSITE" id="PS51186">
    <property type="entry name" value="GNAT"/>
    <property type="match status" value="1"/>
</dbReference>
<dbReference type="RefSeq" id="WP_010050114.1">
    <property type="nucleotide sequence ID" value="NZ_BJOJ01000007.1"/>
</dbReference>
<dbReference type="AlphaFoldDB" id="A0AAW9JXU0"/>
<evidence type="ECO:0000259" key="1">
    <source>
        <dbReference type="PROSITE" id="PS51186"/>
    </source>
</evidence>
<name>A0AAW9JXU0_CARML</name>
<organism evidence="2 3">
    <name type="scientific">Carnobacterium maltaromaticum</name>
    <name type="common">Carnobacterium piscicola</name>
    <dbReference type="NCBI Taxonomy" id="2751"/>
    <lineage>
        <taxon>Bacteria</taxon>
        <taxon>Bacillati</taxon>
        <taxon>Bacillota</taxon>
        <taxon>Bacilli</taxon>
        <taxon>Lactobacillales</taxon>
        <taxon>Carnobacteriaceae</taxon>
        <taxon>Carnobacterium</taxon>
    </lineage>
</organism>
<dbReference type="InterPro" id="IPR000182">
    <property type="entry name" value="GNAT_dom"/>
</dbReference>
<dbReference type="GeneID" id="83606207"/>
<dbReference type="Pfam" id="PF00583">
    <property type="entry name" value="Acetyltransf_1"/>
    <property type="match status" value="1"/>
</dbReference>
<reference evidence="2" key="1">
    <citation type="submission" date="2023-08" db="EMBL/GenBank/DDBJ databases">
        <title>Genomic characterization of piscicolin 126 produced by Carnobacterium maltaromaticum CM22 strain isolated from salmon (Salmo salar).</title>
        <authorList>
            <person name="Gonzalez-Gragera E."/>
            <person name="Garcia-Lopez J.D."/>
            <person name="Teso-Perez C."/>
            <person name="Gimenez-Hernandez I."/>
            <person name="Peralta-Sanchez J.M."/>
            <person name="Valdivia E."/>
            <person name="Montalban-Lopez M."/>
            <person name="Martin-Platero A.M."/>
            <person name="Banos A."/>
            <person name="Martinez-Bueno M."/>
        </authorList>
    </citation>
    <scope>NUCLEOTIDE SEQUENCE</scope>
    <source>
        <strain evidence="2">CM22</strain>
    </source>
</reference>
<gene>
    <name evidence="2" type="ORF">RAK27_17445</name>
</gene>
<accession>A0AAW9JXU0</accession>
<comment type="caution">
    <text evidence="2">The sequence shown here is derived from an EMBL/GenBank/DDBJ whole genome shotgun (WGS) entry which is preliminary data.</text>
</comment>
<evidence type="ECO:0000313" key="2">
    <source>
        <dbReference type="EMBL" id="MDZ5760428.1"/>
    </source>
</evidence>